<organism evidence="2 3">
    <name type="scientific">Allomyces macrogynus (strain ATCC 38327)</name>
    <name type="common">Allomyces javanicus var. macrogynus</name>
    <dbReference type="NCBI Taxonomy" id="578462"/>
    <lineage>
        <taxon>Eukaryota</taxon>
        <taxon>Fungi</taxon>
        <taxon>Fungi incertae sedis</taxon>
        <taxon>Blastocladiomycota</taxon>
        <taxon>Blastocladiomycetes</taxon>
        <taxon>Blastocladiales</taxon>
        <taxon>Blastocladiaceae</taxon>
        <taxon>Allomyces</taxon>
    </lineage>
</organism>
<feature type="compositionally biased region" description="Low complexity" evidence="1">
    <location>
        <begin position="258"/>
        <end position="273"/>
    </location>
</feature>
<accession>A0A0L0SE64</accession>
<reference evidence="3" key="2">
    <citation type="submission" date="2009-11" db="EMBL/GenBank/DDBJ databases">
        <title>The Genome Sequence of Allomyces macrogynus strain ATCC 38327.</title>
        <authorList>
            <consortium name="The Broad Institute Genome Sequencing Platform"/>
            <person name="Russ C."/>
            <person name="Cuomo C."/>
            <person name="Shea T."/>
            <person name="Young S.K."/>
            <person name="Zeng Q."/>
            <person name="Koehrsen M."/>
            <person name="Haas B."/>
            <person name="Borodovsky M."/>
            <person name="Guigo R."/>
            <person name="Alvarado L."/>
            <person name="Berlin A."/>
            <person name="Borenstein D."/>
            <person name="Chen Z."/>
            <person name="Engels R."/>
            <person name="Freedman E."/>
            <person name="Gellesch M."/>
            <person name="Goldberg J."/>
            <person name="Griggs A."/>
            <person name="Gujja S."/>
            <person name="Heiman D."/>
            <person name="Hepburn T."/>
            <person name="Howarth C."/>
            <person name="Jen D."/>
            <person name="Larson L."/>
            <person name="Lewis B."/>
            <person name="Mehta T."/>
            <person name="Park D."/>
            <person name="Pearson M."/>
            <person name="Roberts A."/>
            <person name="Saif S."/>
            <person name="Shenoy N."/>
            <person name="Sisk P."/>
            <person name="Stolte C."/>
            <person name="Sykes S."/>
            <person name="Walk T."/>
            <person name="White J."/>
            <person name="Yandava C."/>
            <person name="Burger G."/>
            <person name="Gray M.W."/>
            <person name="Holland P.W.H."/>
            <person name="King N."/>
            <person name="Lang F.B.F."/>
            <person name="Roger A.J."/>
            <person name="Ruiz-Trillo I."/>
            <person name="Lander E."/>
            <person name="Nusbaum C."/>
        </authorList>
    </citation>
    <scope>NUCLEOTIDE SEQUENCE [LARGE SCALE GENOMIC DNA]</scope>
    <source>
        <strain evidence="3">ATCC 38327</strain>
    </source>
</reference>
<dbReference type="AlphaFoldDB" id="A0A0L0SE64"/>
<sequence>MPTAPGAMATASPAMTPPAPRPLAMPTSMSMVPTMHGMPATTFALSAAMYAAAPPTAMAAPIAGRLPVPVPMPVVYQHYPPYATVMHAATASARLPAPRGPAFPVDITSAMASSNFLSALDPVPVPAMPTPAGTNTTYAPRAPSLMAAVPSPVVVRRPPSAIPSPVVTASVPALPAPASTLSSPPPSAMASSPPVAPSPLVIRQESSTPSLTVPTEASGPLPVAASLLFTAQQQQAARAASASSPAPPSTPQPPSTPPSVSSSSSTPPSISSSTPPPPLPVTSTASPSTAVAAAAESEAPWPRMALSPALATSSACSPALPHDAHDTECSTPLGRGASSSSTAVALPVPANNYDDQGDDMDTAFAIPPEPPTAPVPLVDVAATGGHLGHAIGMGPTTPMTLTTTSGPPVSPGLAPQPSSLLFDPAELAPLARAEPVRRRYRRICSTTRHAPRHPSRRPGPQQHHPWAWPGPENAAGRDTGGVGAADRQGAAVL</sequence>
<evidence type="ECO:0000313" key="2">
    <source>
        <dbReference type="EMBL" id="KNE60727.1"/>
    </source>
</evidence>
<dbReference type="STRING" id="578462.A0A0L0SE64"/>
<protein>
    <submittedName>
        <fullName evidence="2">Uncharacterized protein</fullName>
    </submittedName>
</protein>
<feature type="region of interest" description="Disordered" evidence="1">
    <location>
        <begin position="232"/>
        <end position="296"/>
    </location>
</feature>
<feature type="region of interest" description="Disordered" evidence="1">
    <location>
        <begin position="314"/>
        <end position="342"/>
    </location>
</feature>
<dbReference type="OMA" id="DAHDTEC"/>
<dbReference type="VEuPathDB" id="FungiDB:AMAG_18597"/>
<proteinExistence type="predicted"/>
<dbReference type="Proteomes" id="UP000054350">
    <property type="component" value="Unassembled WGS sequence"/>
</dbReference>
<dbReference type="EMBL" id="GG745336">
    <property type="protein sequence ID" value="KNE60727.1"/>
    <property type="molecule type" value="Genomic_DNA"/>
</dbReference>
<gene>
    <name evidence="2" type="ORF">AMAG_18597</name>
</gene>
<reference evidence="2 3" key="1">
    <citation type="submission" date="2009-11" db="EMBL/GenBank/DDBJ databases">
        <title>Annotation of Allomyces macrogynus ATCC 38327.</title>
        <authorList>
            <consortium name="The Broad Institute Genome Sequencing Platform"/>
            <person name="Russ C."/>
            <person name="Cuomo C."/>
            <person name="Burger G."/>
            <person name="Gray M.W."/>
            <person name="Holland P.W.H."/>
            <person name="King N."/>
            <person name="Lang F.B.F."/>
            <person name="Roger A.J."/>
            <person name="Ruiz-Trillo I."/>
            <person name="Young S.K."/>
            <person name="Zeng Q."/>
            <person name="Gargeya S."/>
            <person name="Fitzgerald M."/>
            <person name="Haas B."/>
            <person name="Abouelleil A."/>
            <person name="Alvarado L."/>
            <person name="Arachchi H.M."/>
            <person name="Berlin A."/>
            <person name="Chapman S.B."/>
            <person name="Gearin G."/>
            <person name="Goldberg J."/>
            <person name="Griggs A."/>
            <person name="Gujja S."/>
            <person name="Hansen M."/>
            <person name="Heiman D."/>
            <person name="Howarth C."/>
            <person name="Larimer J."/>
            <person name="Lui A."/>
            <person name="MacDonald P.J.P."/>
            <person name="McCowen C."/>
            <person name="Montmayeur A."/>
            <person name="Murphy C."/>
            <person name="Neiman D."/>
            <person name="Pearson M."/>
            <person name="Priest M."/>
            <person name="Roberts A."/>
            <person name="Saif S."/>
            <person name="Shea T."/>
            <person name="Sisk P."/>
            <person name="Stolte C."/>
            <person name="Sykes S."/>
            <person name="Wortman J."/>
            <person name="Nusbaum C."/>
            <person name="Birren B."/>
        </authorList>
    </citation>
    <scope>NUCLEOTIDE SEQUENCE [LARGE SCALE GENOMIC DNA]</scope>
    <source>
        <strain evidence="2 3">ATCC 38327</strain>
    </source>
</reference>
<feature type="compositionally biased region" description="Low complexity" evidence="1">
    <location>
        <begin position="281"/>
        <end position="296"/>
    </location>
</feature>
<name>A0A0L0SE64_ALLM3</name>
<feature type="region of interest" description="Disordered" evidence="1">
    <location>
        <begin position="1"/>
        <end position="22"/>
    </location>
</feature>
<evidence type="ECO:0000313" key="3">
    <source>
        <dbReference type="Proteomes" id="UP000054350"/>
    </source>
</evidence>
<feature type="compositionally biased region" description="Low complexity" evidence="1">
    <location>
        <begin position="1"/>
        <end position="14"/>
    </location>
</feature>
<feature type="region of interest" description="Disordered" evidence="1">
    <location>
        <begin position="446"/>
        <end position="493"/>
    </location>
</feature>
<keyword evidence="3" id="KW-1185">Reference proteome</keyword>
<feature type="region of interest" description="Disordered" evidence="1">
    <location>
        <begin position="177"/>
        <end position="200"/>
    </location>
</feature>
<feature type="compositionally biased region" description="Pro residues" evidence="1">
    <location>
        <begin position="245"/>
        <end position="257"/>
    </location>
</feature>
<evidence type="ECO:0000256" key="1">
    <source>
        <dbReference type="SAM" id="MobiDB-lite"/>
    </source>
</evidence>
<feature type="compositionally biased region" description="Low complexity" evidence="1">
    <location>
        <begin position="232"/>
        <end position="244"/>
    </location>
</feature>